<dbReference type="EMBL" id="CP080507">
    <property type="protein sequence ID" value="QYM78655.1"/>
    <property type="molecule type" value="Genomic_DNA"/>
</dbReference>
<proteinExistence type="predicted"/>
<reference evidence="3" key="1">
    <citation type="submission" date="2021-08" db="EMBL/GenBank/DDBJ databases">
        <title>Genome of a novel bacterium of the phylum Verrucomicrobia, Oleiharenicola sp. KSB-15.</title>
        <authorList>
            <person name="Chung J.-H."/>
            <person name="Ahn J.-H."/>
            <person name="Yoon Y."/>
            <person name="Kim D.-Y."/>
            <person name="An S.-H."/>
            <person name="Park I."/>
            <person name="Yeon J."/>
        </authorList>
    </citation>
    <scope>NUCLEOTIDE SEQUENCE</scope>
    <source>
        <strain evidence="3">KSB-15</strain>
    </source>
</reference>
<keyword evidence="1" id="KW-1133">Transmembrane helix</keyword>
<dbReference type="RefSeq" id="WP_220161759.1">
    <property type="nucleotide sequence ID" value="NZ_CP080507.1"/>
</dbReference>
<evidence type="ECO:0000313" key="3">
    <source>
        <dbReference type="EMBL" id="QYM78655.1"/>
    </source>
</evidence>
<feature type="signal peptide" evidence="2">
    <location>
        <begin position="1"/>
        <end position="21"/>
    </location>
</feature>
<keyword evidence="1" id="KW-0472">Membrane</keyword>
<protein>
    <recommendedName>
        <fullName evidence="5">Secreted protein</fullName>
    </recommendedName>
</protein>
<feature type="transmembrane region" description="Helical" evidence="1">
    <location>
        <begin position="45"/>
        <end position="66"/>
    </location>
</feature>
<keyword evidence="4" id="KW-1185">Reference proteome</keyword>
<sequence>MRTRGLLALSTFFVSSLASHACEMCGGAKPSLFTEYTHGKSPGGVWDYVIVVTIAIGTFSTLPYALRCLLRPGERASTHIKNLIISQENHGD</sequence>
<feature type="chain" id="PRO_5034920808" description="Secreted protein" evidence="2">
    <location>
        <begin position="22"/>
        <end position="92"/>
    </location>
</feature>
<organism evidence="3 4">
    <name type="scientific">Horticoccus luteus</name>
    <dbReference type="NCBI Taxonomy" id="2862869"/>
    <lineage>
        <taxon>Bacteria</taxon>
        <taxon>Pseudomonadati</taxon>
        <taxon>Verrucomicrobiota</taxon>
        <taxon>Opitutia</taxon>
        <taxon>Opitutales</taxon>
        <taxon>Opitutaceae</taxon>
        <taxon>Horticoccus</taxon>
    </lineage>
</organism>
<keyword evidence="2" id="KW-0732">Signal</keyword>
<evidence type="ECO:0000313" key="4">
    <source>
        <dbReference type="Proteomes" id="UP000825051"/>
    </source>
</evidence>
<accession>A0A8F9XGV7</accession>
<dbReference type="KEGG" id="ole:K0B96_15325"/>
<evidence type="ECO:0000256" key="1">
    <source>
        <dbReference type="SAM" id="Phobius"/>
    </source>
</evidence>
<evidence type="ECO:0008006" key="5">
    <source>
        <dbReference type="Google" id="ProtNLM"/>
    </source>
</evidence>
<dbReference type="AlphaFoldDB" id="A0A8F9XGV7"/>
<keyword evidence="1" id="KW-0812">Transmembrane</keyword>
<name>A0A8F9XGV7_9BACT</name>
<gene>
    <name evidence="3" type="ORF">K0B96_15325</name>
</gene>
<dbReference type="Proteomes" id="UP000825051">
    <property type="component" value="Chromosome"/>
</dbReference>
<evidence type="ECO:0000256" key="2">
    <source>
        <dbReference type="SAM" id="SignalP"/>
    </source>
</evidence>